<proteinExistence type="predicted"/>
<keyword evidence="3" id="KW-1185">Reference proteome</keyword>
<evidence type="ECO:0000313" key="3">
    <source>
        <dbReference type="Proteomes" id="UP000314294"/>
    </source>
</evidence>
<feature type="region of interest" description="Disordered" evidence="1">
    <location>
        <begin position="148"/>
        <end position="172"/>
    </location>
</feature>
<gene>
    <name evidence="2" type="ORF">EYF80_044729</name>
</gene>
<dbReference type="EMBL" id="SRLO01000868">
    <property type="protein sequence ID" value="TNN45084.1"/>
    <property type="molecule type" value="Genomic_DNA"/>
</dbReference>
<dbReference type="OrthoDB" id="8964997at2759"/>
<accession>A0A4Z2FX27</accession>
<sequence>MGPEGHNLLIRPRSFVETLSPENRHGPVEEQFADVLFLLPGREDQAERQTFALEQKAARSAAAPPAEGPLRWRGTGTSGQGFAPSRTYNIPQRFGGFAIRRLKEPADQKVVGVMKPQKSYMRPLAPPTQAFAAPQRPRDLYQAYVTRQRPSASYKSQGLSGRPQASWPRFGK</sequence>
<dbReference type="Proteomes" id="UP000314294">
    <property type="component" value="Unassembled WGS sequence"/>
</dbReference>
<dbReference type="AlphaFoldDB" id="A0A4Z2FX27"/>
<evidence type="ECO:0000256" key="1">
    <source>
        <dbReference type="SAM" id="MobiDB-lite"/>
    </source>
</evidence>
<feature type="compositionally biased region" description="Polar residues" evidence="1">
    <location>
        <begin position="148"/>
        <end position="159"/>
    </location>
</feature>
<protein>
    <submittedName>
        <fullName evidence="2">Uncharacterized protein</fullName>
    </submittedName>
</protein>
<name>A0A4Z2FX27_9TELE</name>
<organism evidence="2 3">
    <name type="scientific">Liparis tanakae</name>
    <name type="common">Tanaka's snailfish</name>
    <dbReference type="NCBI Taxonomy" id="230148"/>
    <lineage>
        <taxon>Eukaryota</taxon>
        <taxon>Metazoa</taxon>
        <taxon>Chordata</taxon>
        <taxon>Craniata</taxon>
        <taxon>Vertebrata</taxon>
        <taxon>Euteleostomi</taxon>
        <taxon>Actinopterygii</taxon>
        <taxon>Neopterygii</taxon>
        <taxon>Teleostei</taxon>
        <taxon>Neoteleostei</taxon>
        <taxon>Acanthomorphata</taxon>
        <taxon>Eupercaria</taxon>
        <taxon>Perciformes</taxon>
        <taxon>Cottioidei</taxon>
        <taxon>Cottales</taxon>
        <taxon>Liparidae</taxon>
        <taxon>Liparis</taxon>
    </lineage>
</organism>
<evidence type="ECO:0000313" key="2">
    <source>
        <dbReference type="EMBL" id="TNN45084.1"/>
    </source>
</evidence>
<comment type="caution">
    <text evidence="2">The sequence shown here is derived from an EMBL/GenBank/DDBJ whole genome shotgun (WGS) entry which is preliminary data.</text>
</comment>
<reference evidence="2 3" key="1">
    <citation type="submission" date="2019-03" db="EMBL/GenBank/DDBJ databases">
        <title>First draft genome of Liparis tanakae, snailfish: a comprehensive survey of snailfish specific genes.</title>
        <authorList>
            <person name="Kim W."/>
            <person name="Song I."/>
            <person name="Jeong J.-H."/>
            <person name="Kim D."/>
            <person name="Kim S."/>
            <person name="Ryu S."/>
            <person name="Song J.Y."/>
            <person name="Lee S.K."/>
        </authorList>
    </citation>
    <scope>NUCLEOTIDE SEQUENCE [LARGE SCALE GENOMIC DNA]</scope>
    <source>
        <tissue evidence="2">Muscle</tissue>
    </source>
</reference>
<feature type="region of interest" description="Disordered" evidence="1">
    <location>
        <begin position="54"/>
        <end position="87"/>
    </location>
</feature>